<evidence type="ECO:0000313" key="3">
    <source>
        <dbReference type="EMBL" id="KAH7936007.1"/>
    </source>
</evidence>
<dbReference type="PANTHER" id="PTHR45828">
    <property type="entry name" value="CYTOCHROME B561/FERRIC REDUCTASE TRANSMEMBRANE"/>
    <property type="match status" value="1"/>
</dbReference>
<gene>
    <name evidence="3" type="ORF">HPB52_016378</name>
</gene>
<dbReference type="InterPro" id="IPR042307">
    <property type="entry name" value="Reeler_sf"/>
</dbReference>
<evidence type="ECO:0000313" key="4">
    <source>
        <dbReference type="Proteomes" id="UP000821837"/>
    </source>
</evidence>
<dbReference type="CDD" id="cd08544">
    <property type="entry name" value="Reeler"/>
    <property type="match status" value="1"/>
</dbReference>
<evidence type="ECO:0000259" key="2">
    <source>
        <dbReference type="PROSITE" id="PS51019"/>
    </source>
</evidence>
<feature type="chain" id="PRO_5039293351" description="Reelin domain-containing protein" evidence="1">
    <location>
        <begin position="23"/>
        <end position="165"/>
    </location>
</feature>
<reference evidence="3" key="2">
    <citation type="submission" date="2021-09" db="EMBL/GenBank/DDBJ databases">
        <authorList>
            <person name="Jia N."/>
            <person name="Wang J."/>
            <person name="Shi W."/>
            <person name="Du L."/>
            <person name="Sun Y."/>
            <person name="Zhan W."/>
            <person name="Jiang J."/>
            <person name="Wang Q."/>
            <person name="Zhang B."/>
            <person name="Ji P."/>
            <person name="Sakyi L.B."/>
            <person name="Cui X."/>
            <person name="Yuan T."/>
            <person name="Jiang B."/>
            <person name="Yang W."/>
            <person name="Lam T.T.-Y."/>
            <person name="Chang Q."/>
            <person name="Ding S."/>
            <person name="Wang X."/>
            <person name="Zhu J."/>
            <person name="Ruan X."/>
            <person name="Zhao L."/>
            <person name="Wei J."/>
            <person name="Que T."/>
            <person name="Du C."/>
            <person name="Cheng J."/>
            <person name="Dai P."/>
            <person name="Han X."/>
            <person name="Huang E."/>
            <person name="Gao Y."/>
            <person name="Liu J."/>
            <person name="Shao H."/>
            <person name="Ye R."/>
            <person name="Li L."/>
            <person name="Wei W."/>
            <person name="Wang X."/>
            <person name="Wang C."/>
            <person name="Huo Q."/>
            <person name="Li W."/>
            <person name="Guo W."/>
            <person name="Chen H."/>
            <person name="Chen S."/>
            <person name="Zhou L."/>
            <person name="Zhou L."/>
            <person name="Ni X."/>
            <person name="Tian J."/>
            <person name="Zhou Y."/>
            <person name="Sheng Y."/>
            <person name="Liu T."/>
            <person name="Pan Y."/>
            <person name="Xia L."/>
            <person name="Li J."/>
            <person name="Zhao F."/>
            <person name="Cao W."/>
        </authorList>
    </citation>
    <scope>NUCLEOTIDE SEQUENCE</scope>
    <source>
        <strain evidence="3">Rsan-2018</strain>
        <tissue evidence="3">Larvae</tissue>
    </source>
</reference>
<keyword evidence="4" id="KW-1185">Reference proteome</keyword>
<feature type="signal peptide" evidence="1">
    <location>
        <begin position="1"/>
        <end position="22"/>
    </location>
</feature>
<organism evidence="3 4">
    <name type="scientific">Rhipicephalus sanguineus</name>
    <name type="common">Brown dog tick</name>
    <name type="synonym">Ixodes sanguineus</name>
    <dbReference type="NCBI Taxonomy" id="34632"/>
    <lineage>
        <taxon>Eukaryota</taxon>
        <taxon>Metazoa</taxon>
        <taxon>Ecdysozoa</taxon>
        <taxon>Arthropoda</taxon>
        <taxon>Chelicerata</taxon>
        <taxon>Arachnida</taxon>
        <taxon>Acari</taxon>
        <taxon>Parasitiformes</taxon>
        <taxon>Ixodida</taxon>
        <taxon>Ixodoidea</taxon>
        <taxon>Ixodidae</taxon>
        <taxon>Rhipicephalinae</taxon>
        <taxon>Rhipicephalus</taxon>
        <taxon>Rhipicephalus</taxon>
    </lineage>
</organism>
<dbReference type="VEuPathDB" id="VectorBase:RSAN_043381"/>
<reference evidence="3" key="1">
    <citation type="journal article" date="2020" name="Cell">
        <title>Large-Scale Comparative Analyses of Tick Genomes Elucidate Their Genetic Diversity and Vector Capacities.</title>
        <authorList>
            <consortium name="Tick Genome and Microbiome Consortium (TIGMIC)"/>
            <person name="Jia N."/>
            <person name="Wang J."/>
            <person name="Shi W."/>
            <person name="Du L."/>
            <person name="Sun Y."/>
            <person name="Zhan W."/>
            <person name="Jiang J.F."/>
            <person name="Wang Q."/>
            <person name="Zhang B."/>
            <person name="Ji P."/>
            <person name="Bell-Sakyi L."/>
            <person name="Cui X.M."/>
            <person name="Yuan T.T."/>
            <person name="Jiang B.G."/>
            <person name="Yang W.F."/>
            <person name="Lam T.T."/>
            <person name="Chang Q.C."/>
            <person name="Ding S.J."/>
            <person name="Wang X.J."/>
            <person name="Zhu J.G."/>
            <person name="Ruan X.D."/>
            <person name="Zhao L."/>
            <person name="Wei J.T."/>
            <person name="Ye R.Z."/>
            <person name="Que T.C."/>
            <person name="Du C.H."/>
            <person name="Zhou Y.H."/>
            <person name="Cheng J.X."/>
            <person name="Dai P.F."/>
            <person name="Guo W.B."/>
            <person name="Han X.H."/>
            <person name="Huang E.J."/>
            <person name="Li L.F."/>
            <person name="Wei W."/>
            <person name="Gao Y.C."/>
            <person name="Liu J.Z."/>
            <person name="Shao H.Z."/>
            <person name="Wang X."/>
            <person name="Wang C.C."/>
            <person name="Yang T.C."/>
            <person name="Huo Q.B."/>
            <person name="Li W."/>
            <person name="Chen H.Y."/>
            <person name="Chen S.E."/>
            <person name="Zhou L.G."/>
            <person name="Ni X.B."/>
            <person name="Tian J.H."/>
            <person name="Sheng Y."/>
            <person name="Liu T."/>
            <person name="Pan Y.S."/>
            <person name="Xia L.Y."/>
            <person name="Li J."/>
            <person name="Zhao F."/>
            <person name="Cao W.C."/>
        </authorList>
    </citation>
    <scope>NUCLEOTIDE SEQUENCE</scope>
    <source>
        <strain evidence="3">Rsan-2018</strain>
    </source>
</reference>
<dbReference type="PANTHER" id="PTHR45828:SF45">
    <property type="entry name" value="REELIN DOMAIN-CONTAINING PROTEIN"/>
    <property type="match status" value="1"/>
</dbReference>
<dbReference type="AlphaFoldDB" id="A0A9D4PDH1"/>
<dbReference type="EMBL" id="JABSTV010001255">
    <property type="protein sequence ID" value="KAH7936007.1"/>
    <property type="molecule type" value="Genomic_DNA"/>
</dbReference>
<evidence type="ECO:0000256" key="1">
    <source>
        <dbReference type="SAM" id="SignalP"/>
    </source>
</evidence>
<name>A0A9D4PDH1_RHISA</name>
<dbReference type="GO" id="GO:0016020">
    <property type="term" value="C:membrane"/>
    <property type="evidence" value="ECO:0007669"/>
    <property type="project" value="TreeGrafter"/>
</dbReference>
<keyword evidence="1" id="KW-0732">Signal</keyword>
<dbReference type="Gene3D" id="2.60.40.4060">
    <property type="entry name" value="Reeler domain"/>
    <property type="match status" value="1"/>
</dbReference>
<protein>
    <recommendedName>
        <fullName evidence="2">Reelin domain-containing protein</fullName>
    </recommendedName>
</protein>
<dbReference type="InterPro" id="IPR051237">
    <property type="entry name" value="Ferric-chelate_Red/DefProt"/>
</dbReference>
<dbReference type="InterPro" id="IPR002861">
    <property type="entry name" value="Reeler_dom"/>
</dbReference>
<feature type="domain" description="Reelin" evidence="2">
    <location>
        <begin position="17"/>
        <end position="165"/>
    </location>
</feature>
<dbReference type="PROSITE" id="PS51019">
    <property type="entry name" value="REELIN"/>
    <property type="match status" value="1"/>
</dbReference>
<dbReference type="Proteomes" id="UP000821837">
    <property type="component" value="Unassembled WGS sequence"/>
</dbReference>
<proteinExistence type="predicted"/>
<sequence length="165" mass="17263">MRSAVVSCLVAVACLLPATLRAYPSGAPVGVCNSELPKHGGAQPQTSQSPYAIQATPANINQGGSVTVQVYGSTPFKGVILTARDVHTSQLLQGTFTPDAQTKTLDCPGGSANAITHNSRDEKTQVVVTWTAPVGYTGQVYFSATVVQSSYVFWKGITSDAVFVQ</sequence>
<dbReference type="OMA" id="LENFWVG"/>
<accession>A0A9D4PDH1</accession>
<dbReference type="OrthoDB" id="6418377at2759"/>
<comment type="caution">
    <text evidence="3">The sequence shown here is derived from an EMBL/GenBank/DDBJ whole genome shotgun (WGS) entry which is preliminary data.</text>
</comment>
<dbReference type="Pfam" id="PF02014">
    <property type="entry name" value="Reeler"/>
    <property type="match status" value="1"/>
</dbReference>